<dbReference type="SUPFAM" id="SSF51735">
    <property type="entry name" value="NAD(P)-binding Rossmann-fold domains"/>
    <property type="match status" value="1"/>
</dbReference>
<dbReference type="AlphaFoldDB" id="A0A2J8BVY7"/>
<dbReference type="SMR" id="A0A2J8BVY7"/>
<dbReference type="Proteomes" id="UP000236305">
    <property type="component" value="Unassembled WGS sequence"/>
</dbReference>
<evidence type="ECO:0000256" key="1">
    <source>
        <dbReference type="SAM" id="MobiDB-lite"/>
    </source>
</evidence>
<evidence type="ECO:0000313" key="3">
    <source>
        <dbReference type="Proteomes" id="UP000236305"/>
    </source>
</evidence>
<dbReference type="Gene3D" id="3.40.50.720">
    <property type="entry name" value="NAD(P)-binding Rossmann-like Domain"/>
    <property type="match status" value="1"/>
</dbReference>
<gene>
    <name evidence="2" type="ORF">BJF96_g7801</name>
</gene>
<dbReference type="OrthoDB" id="4817636at2759"/>
<feature type="region of interest" description="Disordered" evidence="1">
    <location>
        <begin position="229"/>
        <end position="252"/>
    </location>
</feature>
<comment type="caution">
    <text evidence="2">The sequence shown here is derived from an EMBL/GenBank/DDBJ whole genome shotgun (WGS) entry which is preliminary data.</text>
</comment>
<proteinExistence type="predicted"/>
<dbReference type="EMBL" id="MPSH01000030">
    <property type="protein sequence ID" value="PNH28929.1"/>
    <property type="molecule type" value="Genomic_DNA"/>
</dbReference>
<dbReference type="PANTHER" id="PTHR14097:SF9">
    <property type="entry name" value="EPIMERASE, PUTATIVE (AFU_ORTHOLOGUE AFUA_8G07320)-RELATED"/>
    <property type="match status" value="1"/>
</dbReference>
<accession>A0A2J8BVY7</accession>
<reference evidence="2 3" key="1">
    <citation type="submission" date="2017-12" db="EMBL/GenBank/DDBJ databases">
        <title>Comparative genomics yields insights into virulence evolution of Verticillium dahliae.</title>
        <authorList>
            <person name="Fan R."/>
            <person name="Armitage A.D."/>
            <person name="Cascant-Lopez E."/>
            <person name="Sobczyk M."/>
            <person name="Cockerton H.M."/>
            <person name="Harrison R.J."/>
        </authorList>
    </citation>
    <scope>NUCLEOTIDE SEQUENCE [LARGE SCALE GENOMIC DNA]</scope>
    <source>
        <strain evidence="2 3">12008</strain>
    </source>
</reference>
<protein>
    <submittedName>
        <fullName evidence="2">Uncharacterized protein</fullName>
    </submittedName>
</protein>
<dbReference type="OMA" id="MICAMGS"/>
<organism evidence="2 3">
    <name type="scientific">Verticillium dahliae</name>
    <name type="common">Verticillium wilt</name>
    <dbReference type="NCBI Taxonomy" id="27337"/>
    <lineage>
        <taxon>Eukaryota</taxon>
        <taxon>Fungi</taxon>
        <taxon>Dikarya</taxon>
        <taxon>Ascomycota</taxon>
        <taxon>Pezizomycotina</taxon>
        <taxon>Sordariomycetes</taxon>
        <taxon>Hypocreomycetidae</taxon>
        <taxon>Glomerellales</taxon>
        <taxon>Plectosphaerellaceae</taxon>
        <taxon>Verticillium</taxon>
    </lineage>
</organism>
<dbReference type="PANTHER" id="PTHR14097">
    <property type="entry name" value="OXIDOREDUCTASE HTATIP2"/>
    <property type="match status" value="1"/>
</dbReference>
<name>A0A2J8BVY7_VERDA</name>
<sequence length="252" mass="27384">MKVLLTGATGSVGGAALRACLAHPAITSIIAVQRRALPADLASNPKITTVILQDFSSWPDEVLQAHKDAAAMIWAMGTYDTNNVTVNHDYPVAFQEAFAEVLREERPAGPRFRFVLLSGKFVRQDQEQHLYFLEEARKIKGRTETRSLNVERKYPEQWQALILRPGGIITHGMVGGGVMGALLSVNWVVKIDELAAYMAEVAASGEGEETVVENARIVARGKELLEASAASAKPQGTDHAGTSWMKGSMTIQ</sequence>
<evidence type="ECO:0000313" key="2">
    <source>
        <dbReference type="EMBL" id="PNH28929.1"/>
    </source>
</evidence>
<dbReference type="InterPro" id="IPR036291">
    <property type="entry name" value="NAD(P)-bd_dom_sf"/>
</dbReference>